<evidence type="ECO:0000313" key="4">
    <source>
        <dbReference type="EMBL" id="EPB66840.1"/>
    </source>
</evidence>
<protein>
    <submittedName>
        <fullName evidence="4">Uncharacterized protein</fullName>
    </submittedName>
</protein>
<accession>A0A0D6L5R4</accession>
<gene>
    <name evidence="4" type="ORF">ANCCEY_14069</name>
</gene>
<evidence type="ECO:0000256" key="2">
    <source>
        <dbReference type="ARBA" id="ARBA00006311"/>
    </source>
</evidence>
<dbReference type="EMBL" id="KE125895">
    <property type="protein sequence ID" value="EPB66840.1"/>
    <property type="molecule type" value="Genomic_DNA"/>
</dbReference>
<dbReference type="Pfam" id="PF03036">
    <property type="entry name" value="Perilipin"/>
    <property type="match status" value="1"/>
</dbReference>
<evidence type="ECO:0000256" key="1">
    <source>
        <dbReference type="ARBA" id="ARBA00004502"/>
    </source>
</evidence>
<keyword evidence="5" id="KW-1185">Reference proteome</keyword>
<name>A0A0D6L5R4_9BILA</name>
<dbReference type="AlphaFoldDB" id="A0A0D6L5R4"/>
<organism evidence="4 5">
    <name type="scientific">Ancylostoma ceylanicum</name>
    <dbReference type="NCBI Taxonomy" id="53326"/>
    <lineage>
        <taxon>Eukaryota</taxon>
        <taxon>Metazoa</taxon>
        <taxon>Ecdysozoa</taxon>
        <taxon>Nematoda</taxon>
        <taxon>Chromadorea</taxon>
        <taxon>Rhabditida</taxon>
        <taxon>Rhabditina</taxon>
        <taxon>Rhabditomorpha</taxon>
        <taxon>Strongyloidea</taxon>
        <taxon>Ancylostomatidae</taxon>
        <taxon>Ancylostomatinae</taxon>
        <taxon>Ancylostoma</taxon>
    </lineage>
</organism>
<sequence>MQTDENMPQQNGQQSGIHYSDYYAYLMQNPWIQQGLLFENLYVSELMDDISKRELKTSKEKTMYAVETSKNVAIQGGTVGLGAAVVATQLGLALSAGGANLILNTIGGAQNAGQRLLTSIRDAEKMMEEKIWSAVAEGQRVAQIPVDKLAESTNAFLDVVSVLVERSLGVTVEEVPDSSVKDRVSRLAHKIVEALSNKAHTHVIDPLNTQLHGLLEHLSKSFILADLVREKREWALEKVEELSSSVSDLKTRFENEAKQYSAKPEELLMKSIRTTSVQLRDNLEQLKDNGQKIFGDGTRVESLITYLQELDKNLGESNDIYQVRDEAIATYDWTKHSNKLLESTLDRVESGVTTVAQTATQKALDAHQNYYVRPKEAVTSAYNAGKEKTMYAVETSKNVAIQGGTVSLGAAVVATQLGLALSAGGANLILNTIGGAQNAGQRLLTSIRDAEKMMEEKIWSAVAEGQRVAQIPVDKLAESTNAFLDVVSVLVERSLGVTVEEVPDSSVKDRVSRLAHKIVEALSNKAHTHVIDPLNTQLHGLLEHLSKSFILADLVREKREWALEKVEELSSSVSDLKTRFENEAKQYSAKPEELLMKSIRTTSVQLRDNLEQLKDNGQKIFGDGTRVESLITYLQELDKNLGESNDIYQVRDECYFRLCFVQKTPN</sequence>
<proteinExistence type="inferred from homology"/>
<dbReference type="Proteomes" id="UP000054495">
    <property type="component" value="Unassembled WGS sequence"/>
</dbReference>
<comment type="similarity">
    <text evidence="2">Belongs to the perilipin family.</text>
</comment>
<reference evidence="4 5" key="1">
    <citation type="submission" date="2013-05" db="EMBL/GenBank/DDBJ databases">
        <title>Draft genome of the parasitic nematode Anyclostoma ceylanicum.</title>
        <authorList>
            <person name="Mitreva M."/>
        </authorList>
    </citation>
    <scope>NUCLEOTIDE SEQUENCE [LARGE SCALE GENOMIC DNA]</scope>
</reference>
<dbReference type="GO" id="GO:0005811">
    <property type="term" value="C:lipid droplet"/>
    <property type="evidence" value="ECO:0007669"/>
    <property type="project" value="UniProtKB-SubCell"/>
</dbReference>
<keyword evidence="3" id="KW-0551">Lipid droplet</keyword>
<dbReference type="InterPro" id="IPR004279">
    <property type="entry name" value="Perilipin"/>
</dbReference>
<evidence type="ECO:0000313" key="5">
    <source>
        <dbReference type="Proteomes" id="UP000054495"/>
    </source>
</evidence>
<evidence type="ECO:0000256" key="3">
    <source>
        <dbReference type="ARBA" id="ARBA00022677"/>
    </source>
</evidence>
<comment type="subcellular location">
    <subcellularLocation>
        <location evidence="1">Lipid droplet</location>
    </subcellularLocation>
</comment>